<dbReference type="SMART" id="SM00091">
    <property type="entry name" value="PAS"/>
    <property type="match status" value="1"/>
</dbReference>
<dbReference type="SMART" id="SM00086">
    <property type="entry name" value="PAC"/>
    <property type="match status" value="1"/>
</dbReference>
<sequence>MKGRLAAGLQRVGRVLTLGVRSLHKRLLLGLAIGWIVVIAAILLSTWDSGQRLIREVSDEHLEYEARIIAEMIEREILLRFDSLDRLASQLPATGSASATLLRTALRHNDALLALFDGLVVVGRDGRVLADWPRVAGRQGLDVSDKGYFAFQRQVGGPYVSEPFFGRASRVPLLMLSVPLTGPDGAFEGLVGGVVNIRQGSFFEKLRRIRIGDQGFAALTTASGKILVHPDLRWILEDAPPAEQNPWLDLALAGWQGNAVGPLADGQMALQAYRQVWPANWVVSVMVPREQAFAPLEWFVRHMWLVGTVTVVVMLALLWWLLRLALWPLTRLERQIHAVGQGLRERVELRTGATELNQVMETFNRVVEKQRLTEGELLDRQAFLDAVLASSPVCMFIYDLEGQLRYINPAMTQLTGYDLKAYRQRSFGAHVHASDRQDVRDHWQDTLTTGRDFQRQYRYLTARGETIWVEAHASLVRLTDGRPLGFVGTMKDITHTREVEALQRWEAEHDPLTGLLNRRGFERRMEEALADWVKSGKPSALVFFDLDRFKPINDEGGHALGDDMLQRVAQAAAARVRKSDNLARYGGDEFALLMPGCDREQAMTTAEALRKAVEAVSVEHQGKAYRVTLSLGVTSFRPGDQDIDTLMQRADQASYRAKAAGRNRVTAD</sequence>
<dbReference type="CDD" id="cd12914">
    <property type="entry name" value="PDC1_DGC_like"/>
    <property type="match status" value="1"/>
</dbReference>
<dbReference type="EMBL" id="FOPY01000001">
    <property type="protein sequence ID" value="SFH22466.1"/>
    <property type="molecule type" value="Genomic_DNA"/>
</dbReference>
<dbReference type="Gene3D" id="3.30.70.270">
    <property type="match status" value="1"/>
</dbReference>
<feature type="domain" description="PAC" evidence="9">
    <location>
        <begin position="453"/>
        <end position="505"/>
    </location>
</feature>
<organism evidence="12 13">
    <name type="scientific">Modicisalibacter xianhensis</name>
    <dbReference type="NCBI Taxonomy" id="442341"/>
    <lineage>
        <taxon>Bacteria</taxon>
        <taxon>Pseudomonadati</taxon>
        <taxon>Pseudomonadota</taxon>
        <taxon>Gammaproteobacteria</taxon>
        <taxon>Oceanospirillales</taxon>
        <taxon>Halomonadaceae</taxon>
        <taxon>Modicisalibacter</taxon>
    </lineage>
</organism>
<dbReference type="InterPro" id="IPR033479">
    <property type="entry name" value="dCache_1"/>
</dbReference>
<comment type="subcellular location">
    <subcellularLocation>
        <location evidence="2">Cell membrane</location>
        <topology evidence="2">Multi-pass membrane protein</topology>
    </subcellularLocation>
</comment>
<evidence type="ECO:0000259" key="9">
    <source>
        <dbReference type="PROSITE" id="PS50113"/>
    </source>
</evidence>
<dbReference type="InterPro" id="IPR029787">
    <property type="entry name" value="Nucleotide_cyclase"/>
</dbReference>
<dbReference type="SMART" id="SM00267">
    <property type="entry name" value="GGDEF"/>
    <property type="match status" value="1"/>
</dbReference>
<keyword evidence="6 7" id="KW-0472">Membrane</keyword>
<dbReference type="Pfam" id="PF02743">
    <property type="entry name" value="dCache_1"/>
    <property type="match status" value="1"/>
</dbReference>
<dbReference type="Proteomes" id="UP000199040">
    <property type="component" value="Unassembled WGS sequence"/>
</dbReference>
<evidence type="ECO:0000256" key="6">
    <source>
        <dbReference type="ARBA" id="ARBA00023136"/>
    </source>
</evidence>
<dbReference type="STRING" id="442341.SAMN04487959_101315"/>
<dbReference type="InterPro" id="IPR000160">
    <property type="entry name" value="GGDEF_dom"/>
</dbReference>
<dbReference type="InterPro" id="IPR003660">
    <property type="entry name" value="HAMP_dom"/>
</dbReference>
<dbReference type="FunFam" id="3.30.70.270:FF:000001">
    <property type="entry name" value="Diguanylate cyclase domain protein"/>
    <property type="match status" value="1"/>
</dbReference>
<keyword evidence="3" id="KW-1003">Cell membrane</keyword>
<evidence type="ECO:0000256" key="3">
    <source>
        <dbReference type="ARBA" id="ARBA00022475"/>
    </source>
</evidence>
<dbReference type="GO" id="GO:0003824">
    <property type="term" value="F:catalytic activity"/>
    <property type="evidence" value="ECO:0007669"/>
    <property type="project" value="UniProtKB-ARBA"/>
</dbReference>
<accession>A0A1I2YBW4</accession>
<dbReference type="Pfam" id="PF08447">
    <property type="entry name" value="PAS_3"/>
    <property type="match status" value="1"/>
</dbReference>
<dbReference type="PANTHER" id="PTHR44757">
    <property type="entry name" value="DIGUANYLATE CYCLASE DGCP"/>
    <property type="match status" value="1"/>
</dbReference>
<feature type="domain" description="PAS" evidence="8">
    <location>
        <begin position="380"/>
        <end position="450"/>
    </location>
</feature>
<evidence type="ECO:0000256" key="5">
    <source>
        <dbReference type="ARBA" id="ARBA00022989"/>
    </source>
</evidence>
<evidence type="ECO:0000256" key="7">
    <source>
        <dbReference type="SAM" id="Phobius"/>
    </source>
</evidence>
<keyword evidence="13" id="KW-1185">Reference proteome</keyword>
<evidence type="ECO:0000256" key="2">
    <source>
        <dbReference type="ARBA" id="ARBA00004651"/>
    </source>
</evidence>
<protein>
    <submittedName>
        <fullName evidence="12">PAS domain S-box-containing protein/diguanylate cyclase (GGDEF) domain-containing protein</fullName>
    </submittedName>
</protein>
<dbReference type="InterPro" id="IPR000014">
    <property type="entry name" value="PAS"/>
</dbReference>
<keyword evidence="4 7" id="KW-0812">Transmembrane</keyword>
<feature type="domain" description="GGDEF" evidence="11">
    <location>
        <begin position="537"/>
        <end position="668"/>
    </location>
</feature>
<dbReference type="GO" id="GO:0007165">
    <property type="term" value="P:signal transduction"/>
    <property type="evidence" value="ECO:0007669"/>
    <property type="project" value="InterPro"/>
</dbReference>
<dbReference type="Gene3D" id="3.30.450.20">
    <property type="entry name" value="PAS domain"/>
    <property type="match status" value="2"/>
</dbReference>
<evidence type="ECO:0000313" key="12">
    <source>
        <dbReference type="EMBL" id="SFH22466.1"/>
    </source>
</evidence>
<dbReference type="InterPro" id="IPR035965">
    <property type="entry name" value="PAS-like_dom_sf"/>
</dbReference>
<feature type="transmembrane region" description="Helical" evidence="7">
    <location>
        <begin position="303"/>
        <end position="322"/>
    </location>
</feature>
<dbReference type="SUPFAM" id="SSF55073">
    <property type="entry name" value="Nucleotide cyclase"/>
    <property type="match status" value="1"/>
</dbReference>
<dbReference type="PROSITE" id="PS50113">
    <property type="entry name" value="PAC"/>
    <property type="match status" value="1"/>
</dbReference>
<dbReference type="PROSITE" id="PS50887">
    <property type="entry name" value="GGDEF"/>
    <property type="match status" value="1"/>
</dbReference>
<evidence type="ECO:0000313" key="13">
    <source>
        <dbReference type="Proteomes" id="UP000199040"/>
    </source>
</evidence>
<dbReference type="PROSITE" id="PS50112">
    <property type="entry name" value="PAS"/>
    <property type="match status" value="1"/>
</dbReference>
<dbReference type="InterPro" id="IPR000700">
    <property type="entry name" value="PAS-assoc_C"/>
</dbReference>
<evidence type="ECO:0000259" key="11">
    <source>
        <dbReference type="PROSITE" id="PS50887"/>
    </source>
</evidence>
<dbReference type="AlphaFoldDB" id="A0A1I2YBW4"/>
<keyword evidence="5 7" id="KW-1133">Transmembrane helix</keyword>
<reference evidence="12 13" key="1">
    <citation type="submission" date="2016-10" db="EMBL/GenBank/DDBJ databases">
        <authorList>
            <person name="de Groot N.N."/>
        </authorList>
    </citation>
    <scope>NUCLEOTIDE SEQUENCE [LARGE SCALE GENOMIC DNA]</scope>
    <source>
        <strain evidence="12 13">CGMCC 1.6848</strain>
    </source>
</reference>
<dbReference type="CDD" id="cd00130">
    <property type="entry name" value="PAS"/>
    <property type="match status" value="1"/>
</dbReference>
<gene>
    <name evidence="12" type="ORF">SAMN04487959_101315</name>
</gene>
<feature type="transmembrane region" description="Helical" evidence="7">
    <location>
        <begin position="27"/>
        <end position="47"/>
    </location>
</feature>
<dbReference type="SUPFAM" id="SSF55785">
    <property type="entry name" value="PYP-like sensor domain (PAS domain)"/>
    <property type="match status" value="1"/>
</dbReference>
<evidence type="ECO:0000256" key="4">
    <source>
        <dbReference type="ARBA" id="ARBA00022692"/>
    </source>
</evidence>
<dbReference type="Pfam" id="PF00990">
    <property type="entry name" value="GGDEF"/>
    <property type="match status" value="1"/>
</dbReference>
<dbReference type="InterPro" id="IPR001610">
    <property type="entry name" value="PAC"/>
</dbReference>
<dbReference type="NCBIfam" id="TIGR00229">
    <property type="entry name" value="sensory_box"/>
    <property type="match status" value="1"/>
</dbReference>
<dbReference type="PROSITE" id="PS50885">
    <property type="entry name" value="HAMP"/>
    <property type="match status" value="1"/>
</dbReference>
<dbReference type="Gene3D" id="6.10.340.10">
    <property type="match status" value="1"/>
</dbReference>
<evidence type="ECO:0000256" key="1">
    <source>
        <dbReference type="ARBA" id="ARBA00001946"/>
    </source>
</evidence>
<dbReference type="PANTHER" id="PTHR44757:SF2">
    <property type="entry name" value="BIOFILM ARCHITECTURE MAINTENANCE PROTEIN MBAA"/>
    <property type="match status" value="1"/>
</dbReference>
<dbReference type="RefSeq" id="WP_092842892.1">
    <property type="nucleotide sequence ID" value="NZ_FOPY01000001.1"/>
</dbReference>
<dbReference type="NCBIfam" id="TIGR00254">
    <property type="entry name" value="GGDEF"/>
    <property type="match status" value="1"/>
</dbReference>
<name>A0A1I2YBW4_9GAMM</name>
<dbReference type="CDD" id="cd01949">
    <property type="entry name" value="GGDEF"/>
    <property type="match status" value="1"/>
</dbReference>
<proteinExistence type="predicted"/>
<dbReference type="InterPro" id="IPR052155">
    <property type="entry name" value="Biofilm_reg_signaling"/>
</dbReference>
<evidence type="ECO:0000259" key="8">
    <source>
        <dbReference type="PROSITE" id="PS50112"/>
    </source>
</evidence>
<dbReference type="InterPro" id="IPR013655">
    <property type="entry name" value="PAS_fold_3"/>
</dbReference>
<evidence type="ECO:0000259" key="10">
    <source>
        <dbReference type="PROSITE" id="PS50885"/>
    </source>
</evidence>
<dbReference type="CDD" id="cd18774">
    <property type="entry name" value="PDC2_HK_sensor"/>
    <property type="match status" value="1"/>
</dbReference>
<dbReference type="GO" id="GO:0005886">
    <property type="term" value="C:plasma membrane"/>
    <property type="evidence" value="ECO:0007669"/>
    <property type="project" value="UniProtKB-SubCell"/>
</dbReference>
<comment type="cofactor">
    <cofactor evidence="1">
        <name>Mg(2+)</name>
        <dbReference type="ChEBI" id="CHEBI:18420"/>
    </cofactor>
</comment>
<feature type="domain" description="HAMP" evidence="10">
    <location>
        <begin position="323"/>
        <end position="375"/>
    </location>
</feature>
<dbReference type="InterPro" id="IPR043128">
    <property type="entry name" value="Rev_trsase/Diguanyl_cyclase"/>
</dbReference>